<name>A0AA39J4D5_ARMTA</name>
<reference evidence="2" key="1">
    <citation type="submission" date="2023-06" db="EMBL/GenBank/DDBJ databases">
        <authorList>
            <consortium name="Lawrence Berkeley National Laboratory"/>
            <person name="Ahrendt S."/>
            <person name="Sahu N."/>
            <person name="Indic B."/>
            <person name="Wong-Bajracharya J."/>
            <person name="Merenyi Z."/>
            <person name="Ke H.-M."/>
            <person name="Monk M."/>
            <person name="Kocsube S."/>
            <person name="Drula E."/>
            <person name="Lipzen A."/>
            <person name="Balint B."/>
            <person name="Henrissat B."/>
            <person name="Andreopoulos B."/>
            <person name="Martin F.M."/>
            <person name="Harder C.B."/>
            <person name="Rigling D."/>
            <person name="Ford K.L."/>
            <person name="Foster G.D."/>
            <person name="Pangilinan J."/>
            <person name="Papanicolaou A."/>
            <person name="Barry K."/>
            <person name="LaButti K."/>
            <person name="Viragh M."/>
            <person name="Koriabine M."/>
            <person name="Yan M."/>
            <person name="Riley R."/>
            <person name="Champramary S."/>
            <person name="Plett K.L."/>
            <person name="Tsai I.J."/>
            <person name="Slot J."/>
            <person name="Sipos G."/>
            <person name="Plett J."/>
            <person name="Nagy L.G."/>
            <person name="Grigoriev I.V."/>
        </authorList>
    </citation>
    <scope>NUCLEOTIDE SEQUENCE</scope>
    <source>
        <strain evidence="2">CCBAS 213</strain>
    </source>
</reference>
<dbReference type="AlphaFoldDB" id="A0AA39J4D5"/>
<accession>A0AA39J4D5</accession>
<evidence type="ECO:0000256" key="1">
    <source>
        <dbReference type="SAM" id="MobiDB-lite"/>
    </source>
</evidence>
<feature type="compositionally biased region" description="Polar residues" evidence="1">
    <location>
        <begin position="156"/>
        <end position="170"/>
    </location>
</feature>
<protein>
    <submittedName>
        <fullName evidence="2">Uncharacterized protein</fullName>
    </submittedName>
</protein>
<gene>
    <name evidence="2" type="ORF">EV420DRAFT_1487803</name>
</gene>
<dbReference type="Proteomes" id="UP001175211">
    <property type="component" value="Unassembled WGS sequence"/>
</dbReference>
<evidence type="ECO:0000313" key="3">
    <source>
        <dbReference type="Proteomes" id="UP001175211"/>
    </source>
</evidence>
<dbReference type="GeneID" id="85354113"/>
<sequence length="179" mass="19470">MSNSSEQCTLDVNRKLKPAKSINFFFDKDDTIPITGPDAALSKTKTQTRWANTGSQMKEFLDAEKRKTASMNDTLDDSDFSASSDSETATDVEISEPDITNKELADVLVSKAIPWKCVTVEEVENDEDTAPTSQVKKAHCNIVDEDSGNDGDASPLSKSSATTGNTQKTCKGSEVHRKN</sequence>
<evidence type="ECO:0000313" key="2">
    <source>
        <dbReference type="EMBL" id="KAK0435922.1"/>
    </source>
</evidence>
<dbReference type="RefSeq" id="XP_060322108.1">
    <property type="nucleotide sequence ID" value="XM_060470565.1"/>
</dbReference>
<comment type="caution">
    <text evidence="2">The sequence shown here is derived from an EMBL/GenBank/DDBJ whole genome shotgun (WGS) entry which is preliminary data.</text>
</comment>
<feature type="region of interest" description="Disordered" evidence="1">
    <location>
        <begin position="66"/>
        <end position="97"/>
    </location>
</feature>
<organism evidence="2 3">
    <name type="scientific">Armillaria tabescens</name>
    <name type="common">Ringless honey mushroom</name>
    <name type="synonym">Agaricus tabescens</name>
    <dbReference type="NCBI Taxonomy" id="1929756"/>
    <lineage>
        <taxon>Eukaryota</taxon>
        <taxon>Fungi</taxon>
        <taxon>Dikarya</taxon>
        <taxon>Basidiomycota</taxon>
        <taxon>Agaricomycotina</taxon>
        <taxon>Agaricomycetes</taxon>
        <taxon>Agaricomycetidae</taxon>
        <taxon>Agaricales</taxon>
        <taxon>Marasmiineae</taxon>
        <taxon>Physalacriaceae</taxon>
        <taxon>Desarmillaria</taxon>
    </lineage>
</organism>
<keyword evidence="3" id="KW-1185">Reference proteome</keyword>
<dbReference type="EMBL" id="JAUEPS010000138">
    <property type="protein sequence ID" value="KAK0435922.1"/>
    <property type="molecule type" value="Genomic_DNA"/>
</dbReference>
<proteinExistence type="predicted"/>
<feature type="region of interest" description="Disordered" evidence="1">
    <location>
        <begin position="123"/>
        <end position="179"/>
    </location>
</feature>